<dbReference type="AlphaFoldDB" id="A0ABD3AV67"/>
<evidence type="ECO:0000256" key="2">
    <source>
        <dbReference type="SAM" id="Phobius"/>
    </source>
</evidence>
<protein>
    <submittedName>
        <fullName evidence="3">Uncharacterized protein</fullName>
    </submittedName>
</protein>
<accession>A0ABD3AV67</accession>
<feature type="coiled-coil region" evidence="1">
    <location>
        <begin position="9"/>
        <end position="36"/>
    </location>
</feature>
<proteinExistence type="predicted"/>
<keyword evidence="2" id="KW-0812">Transmembrane</keyword>
<dbReference type="Proteomes" id="UP001630127">
    <property type="component" value="Unassembled WGS sequence"/>
</dbReference>
<keyword evidence="2" id="KW-0472">Membrane</keyword>
<name>A0ABD3AV67_9GENT</name>
<gene>
    <name evidence="3" type="ORF">ACH5RR_003593</name>
</gene>
<organism evidence="3 4">
    <name type="scientific">Cinchona calisaya</name>
    <dbReference type="NCBI Taxonomy" id="153742"/>
    <lineage>
        <taxon>Eukaryota</taxon>
        <taxon>Viridiplantae</taxon>
        <taxon>Streptophyta</taxon>
        <taxon>Embryophyta</taxon>
        <taxon>Tracheophyta</taxon>
        <taxon>Spermatophyta</taxon>
        <taxon>Magnoliopsida</taxon>
        <taxon>eudicotyledons</taxon>
        <taxon>Gunneridae</taxon>
        <taxon>Pentapetalae</taxon>
        <taxon>asterids</taxon>
        <taxon>lamiids</taxon>
        <taxon>Gentianales</taxon>
        <taxon>Rubiaceae</taxon>
        <taxon>Cinchonoideae</taxon>
        <taxon>Cinchoneae</taxon>
        <taxon>Cinchona</taxon>
    </lineage>
</organism>
<reference evidence="3 4" key="1">
    <citation type="submission" date="2024-11" db="EMBL/GenBank/DDBJ databases">
        <title>A near-complete genome assembly of Cinchona calisaya.</title>
        <authorList>
            <person name="Lian D.C."/>
            <person name="Zhao X.W."/>
            <person name="Wei L."/>
        </authorList>
    </citation>
    <scope>NUCLEOTIDE SEQUENCE [LARGE SCALE GENOMIC DNA]</scope>
    <source>
        <tissue evidence="3">Nenye</tissue>
    </source>
</reference>
<sequence>MCSRSNEIISDLLNKVNETERKRDELEVEDRKLENKFIIVQAKVSRLEDEMVWQKFTKRCLIWVLLRSWFVLAVAFVWEKDKSREGSIVDSCLEIEHIYLPLCYHRPTSNPATLYCLS</sequence>
<keyword evidence="2" id="KW-1133">Transmembrane helix</keyword>
<dbReference type="EMBL" id="JBJUIK010000002">
    <property type="protein sequence ID" value="KAL3535132.1"/>
    <property type="molecule type" value="Genomic_DNA"/>
</dbReference>
<keyword evidence="1" id="KW-0175">Coiled coil</keyword>
<evidence type="ECO:0000256" key="1">
    <source>
        <dbReference type="SAM" id="Coils"/>
    </source>
</evidence>
<evidence type="ECO:0000313" key="4">
    <source>
        <dbReference type="Proteomes" id="UP001630127"/>
    </source>
</evidence>
<feature type="transmembrane region" description="Helical" evidence="2">
    <location>
        <begin position="60"/>
        <end position="78"/>
    </location>
</feature>
<keyword evidence="4" id="KW-1185">Reference proteome</keyword>
<comment type="caution">
    <text evidence="3">The sequence shown here is derived from an EMBL/GenBank/DDBJ whole genome shotgun (WGS) entry which is preliminary data.</text>
</comment>
<evidence type="ECO:0000313" key="3">
    <source>
        <dbReference type="EMBL" id="KAL3535132.1"/>
    </source>
</evidence>